<accession>A0ABQ1SGH7</accession>
<name>A0ABQ1SGH7_9FLAO</name>
<evidence type="ECO:0000256" key="1">
    <source>
        <dbReference type="ARBA" id="ARBA00007435"/>
    </source>
</evidence>
<dbReference type="Pfam" id="PF01541">
    <property type="entry name" value="GIY-YIG"/>
    <property type="match status" value="1"/>
</dbReference>
<keyword evidence="4" id="KW-1185">Reference proteome</keyword>
<dbReference type="PANTHER" id="PTHR34477:SF1">
    <property type="entry name" value="UPF0213 PROTEIN YHBQ"/>
    <property type="match status" value="1"/>
</dbReference>
<evidence type="ECO:0000313" key="4">
    <source>
        <dbReference type="Proteomes" id="UP000599179"/>
    </source>
</evidence>
<dbReference type="PROSITE" id="PS50164">
    <property type="entry name" value="GIY_YIG"/>
    <property type="match status" value="1"/>
</dbReference>
<sequence>MTNNISRRWHEHCYSEENPDSYTFKRKPLKLVFHEAFNDVNQAYEFERKIKKWSIAKKEALINANWDRLKELAECKNETHFSNKPKEN</sequence>
<comment type="similarity">
    <text evidence="1">Belongs to the UPF0213 family.</text>
</comment>
<dbReference type="EMBL" id="BMGM01000004">
    <property type="protein sequence ID" value="GGE32413.1"/>
    <property type="molecule type" value="Genomic_DNA"/>
</dbReference>
<evidence type="ECO:0000259" key="2">
    <source>
        <dbReference type="PROSITE" id="PS50164"/>
    </source>
</evidence>
<dbReference type="PANTHER" id="PTHR34477">
    <property type="entry name" value="UPF0213 PROTEIN YHBQ"/>
    <property type="match status" value="1"/>
</dbReference>
<dbReference type="InterPro" id="IPR035901">
    <property type="entry name" value="GIY-YIG_endonuc_sf"/>
</dbReference>
<gene>
    <name evidence="3" type="ORF">GCM10010832_10860</name>
</gene>
<dbReference type="InterPro" id="IPR000305">
    <property type="entry name" value="GIY-YIG_endonuc"/>
</dbReference>
<proteinExistence type="inferred from homology"/>
<reference evidence="4" key="1">
    <citation type="journal article" date="2019" name="Int. J. Syst. Evol. Microbiol.">
        <title>The Global Catalogue of Microorganisms (GCM) 10K type strain sequencing project: providing services to taxonomists for standard genome sequencing and annotation.</title>
        <authorList>
            <consortium name="The Broad Institute Genomics Platform"/>
            <consortium name="The Broad Institute Genome Sequencing Center for Infectious Disease"/>
            <person name="Wu L."/>
            <person name="Ma J."/>
        </authorList>
    </citation>
    <scope>NUCLEOTIDE SEQUENCE [LARGE SCALE GENOMIC DNA]</scope>
    <source>
        <strain evidence="4">CGMCC 1.12931</strain>
    </source>
</reference>
<evidence type="ECO:0000313" key="3">
    <source>
        <dbReference type="EMBL" id="GGE32413.1"/>
    </source>
</evidence>
<organism evidence="3 4">
    <name type="scientific">Psychroflexus planctonicus</name>
    <dbReference type="NCBI Taxonomy" id="1526575"/>
    <lineage>
        <taxon>Bacteria</taxon>
        <taxon>Pseudomonadati</taxon>
        <taxon>Bacteroidota</taxon>
        <taxon>Flavobacteriia</taxon>
        <taxon>Flavobacteriales</taxon>
        <taxon>Flavobacteriaceae</taxon>
        <taxon>Psychroflexus</taxon>
    </lineage>
</organism>
<dbReference type="Proteomes" id="UP000599179">
    <property type="component" value="Unassembled WGS sequence"/>
</dbReference>
<protein>
    <recommendedName>
        <fullName evidence="2">GIY-YIG domain-containing protein</fullName>
    </recommendedName>
</protein>
<dbReference type="InterPro" id="IPR050190">
    <property type="entry name" value="UPF0213_domain"/>
</dbReference>
<feature type="domain" description="GIY-YIG" evidence="2">
    <location>
        <begin position="1"/>
        <end position="60"/>
    </location>
</feature>
<comment type="caution">
    <text evidence="3">The sequence shown here is derived from an EMBL/GenBank/DDBJ whole genome shotgun (WGS) entry which is preliminary data.</text>
</comment>
<dbReference type="Gene3D" id="3.40.1440.10">
    <property type="entry name" value="GIY-YIG endonuclease"/>
    <property type="match status" value="1"/>
</dbReference>